<dbReference type="EC" id="3.4.21.53" evidence="2"/>
<dbReference type="InterPro" id="IPR008269">
    <property type="entry name" value="Lon_proteolytic"/>
</dbReference>
<comment type="catalytic activity">
    <reaction evidence="2">
        <text>Hydrolysis of proteins in presence of ATP.</text>
        <dbReference type="EC" id="3.4.21.53"/>
    </reaction>
</comment>
<dbReference type="AlphaFoldDB" id="A0A8D5G8W2"/>
<evidence type="ECO:0000313" key="4">
    <source>
        <dbReference type="EMBL" id="BCM25297.1"/>
    </source>
</evidence>
<dbReference type="Pfam" id="PF20437">
    <property type="entry name" value="LonC_helical"/>
    <property type="match status" value="1"/>
</dbReference>
<sequence length="717" mass="78275">MLTTLNPESLTVQIDAHALGFSDTSELIQTSGASWIGQAEAETAARFGLTMQQPGFHLIVLGEPGAGRTSLTLKLMQEIAAQSEKPHDLVILNNIEVPETPIALYLQAGAGAALRQAMDAYIRLLAKTIPAMLAEAAKVENKSESEPACKHQAIADFLTLELAKINTSLKSQVIDDSKLSTYLNALKQDTLENIEVFQSGSNDADGDLESLLSRYRVNLLVDHRNAKGAPVIYDDDPSMLSLFGGLESTGDGNTTPDFMRIRAGNLLKANGGMLMLHLRDIHADQQNGSQIIEKLHRFLRNGHVQVEESAGSSAQSSAGHCSLEPLKAVVKVVLIASREDYYALQEESYEFARYFKIKVDFVERFSATPANYQAVAQYISQQSAEHNLPHLSADAVAIVIRQMQRRIDDQTRVSTDFSYLRALLFESAAIAGDASLISAMHVECALKQQYQRHQHPEQQLRHSIIDGELLISLKGKVVGQINGLSHIDLGDASFGSPVRISARCHAGDKGVINIDREVKMSGPNHDKGIYILQSWLSASFANLAPLAMHASIVFEQEYYGVEGDSASCAELFALLSDLSGLALPQGIAVTGALNQHGEVMPIGGVNEKIEGYFRVCQQSGLDGTQGVIIPARNRLHLLLDQEVIHAVAQGQFHIYTIAHVLDGIALLTGLAAGQPDVYGNYLENTVMGEVQNALRNYRDIYRNNHHLNNQQAGLYER</sequence>
<dbReference type="PROSITE" id="PS51786">
    <property type="entry name" value="LON_PROTEOLYTIC"/>
    <property type="match status" value="1"/>
</dbReference>
<dbReference type="RefSeq" id="WP_221763402.1">
    <property type="nucleotide sequence ID" value="NZ_AP024110.1"/>
</dbReference>
<dbReference type="InterPro" id="IPR020568">
    <property type="entry name" value="Ribosomal_Su5_D2-typ_SF"/>
</dbReference>
<dbReference type="InterPro" id="IPR014721">
    <property type="entry name" value="Ribsml_uS5_D2-typ_fold_subgr"/>
</dbReference>
<keyword evidence="2" id="KW-0378">Hydrolase</keyword>
<evidence type="ECO:0000259" key="3">
    <source>
        <dbReference type="PROSITE" id="PS51786"/>
    </source>
</evidence>
<dbReference type="SUPFAM" id="SSF54211">
    <property type="entry name" value="Ribosomal protein S5 domain 2-like"/>
    <property type="match status" value="1"/>
</dbReference>
<accession>A0A8D5G8W2</accession>
<dbReference type="InterPro" id="IPR041699">
    <property type="entry name" value="AAA_32"/>
</dbReference>
<comment type="similarity">
    <text evidence="2">Belongs to the peptidase S16 family.</text>
</comment>
<dbReference type="GO" id="GO:0004176">
    <property type="term" value="F:ATP-dependent peptidase activity"/>
    <property type="evidence" value="ECO:0007669"/>
    <property type="project" value="UniProtKB-UniRule"/>
</dbReference>
<name>A0A8D5G8W2_9PROT</name>
<gene>
    <name evidence="4" type="ORF">ZMTM_15560</name>
</gene>
<dbReference type="PRINTS" id="PR00830">
    <property type="entry name" value="ENDOLAPTASE"/>
</dbReference>
<protein>
    <recommendedName>
        <fullName evidence="2">endopeptidase La</fullName>
        <ecNumber evidence="2">3.4.21.53</ecNumber>
    </recommendedName>
</protein>
<dbReference type="Pfam" id="PF20436">
    <property type="entry name" value="LonB_AAA-LID"/>
    <property type="match status" value="1"/>
</dbReference>
<dbReference type="GO" id="GO:0004252">
    <property type="term" value="F:serine-type endopeptidase activity"/>
    <property type="evidence" value="ECO:0007669"/>
    <property type="project" value="UniProtKB-UniRule"/>
</dbReference>
<keyword evidence="1 2" id="KW-0645">Protease</keyword>
<dbReference type="Pfam" id="PF05362">
    <property type="entry name" value="Lon_C"/>
    <property type="match status" value="1"/>
</dbReference>
<dbReference type="Gene3D" id="3.40.50.300">
    <property type="entry name" value="P-loop containing nucleotide triphosphate hydrolases"/>
    <property type="match status" value="1"/>
</dbReference>
<dbReference type="GO" id="GO:0030163">
    <property type="term" value="P:protein catabolic process"/>
    <property type="evidence" value="ECO:0007669"/>
    <property type="project" value="InterPro"/>
</dbReference>
<dbReference type="Gene3D" id="3.30.230.10">
    <property type="match status" value="1"/>
</dbReference>
<organism evidence="4 5">
    <name type="scientific">Methyloradius palustris</name>
    <dbReference type="NCBI Taxonomy" id="2778876"/>
    <lineage>
        <taxon>Bacteria</taxon>
        <taxon>Pseudomonadati</taxon>
        <taxon>Pseudomonadota</taxon>
        <taxon>Betaproteobacteria</taxon>
        <taxon>Nitrosomonadales</taxon>
        <taxon>Methylophilaceae</taxon>
        <taxon>Methyloradius</taxon>
    </lineage>
</organism>
<dbReference type="KEGG" id="mpau:ZMTM_15560"/>
<evidence type="ECO:0000256" key="1">
    <source>
        <dbReference type="ARBA" id="ARBA00022670"/>
    </source>
</evidence>
<dbReference type="SUPFAM" id="SSF52540">
    <property type="entry name" value="P-loop containing nucleoside triphosphate hydrolases"/>
    <property type="match status" value="1"/>
</dbReference>
<evidence type="ECO:0000313" key="5">
    <source>
        <dbReference type="Proteomes" id="UP000826722"/>
    </source>
</evidence>
<feature type="domain" description="Lon proteolytic" evidence="3">
    <location>
        <begin position="475"/>
        <end position="670"/>
    </location>
</feature>
<dbReference type="GO" id="GO:0005524">
    <property type="term" value="F:ATP binding"/>
    <property type="evidence" value="ECO:0007669"/>
    <property type="project" value="InterPro"/>
</dbReference>
<keyword evidence="5" id="KW-1185">Reference proteome</keyword>
<dbReference type="Gene3D" id="1.10.8.60">
    <property type="match status" value="1"/>
</dbReference>
<feature type="active site" evidence="2">
    <location>
        <position position="608"/>
    </location>
</feature>
<dbReference type="PANTHER" id="PTHR10046">
    <property type="entry name" value="ATP DEPENDENT LON PROTEASE FAMILY MEMBER"/>
    <property type="match status" value="1"/>
</dbReference>
<proteinExistence type="inferred from homology"/>
<dbReference type="InterPro" id="IPR027417">
    <property type="entry name" value="P-loop_NTPase"/>
</dbReference>
<keyword evidence="2" id="KW-0720">Serine protease</keyword>
<evidence type="ECO:0000256" key="2">
    <source>
        <dbReference type="PROSITE-ProRule" id="PRU01122"/>
    </source>
</evidence>
<dbReference type="Proteomes" id="UP000826722">
    <property type="component" value="Chromosome"/>
</dbReference>
<dbReference type="InterPro" id="IPR046844">
    <property type="entry name" value="Lon-like_helical"/>
</dbReference>
<dbReference type="EMBL" id="AP024110">
    <property type="protein sequence ID" value="BCM25297.1"/>
    <property type="molecule type" value="Genomic_DNA"/>
</dbReference>
<dbReference type="Pfam" id="PF13654">
    <property type="entry name" value="AAA_32"/>
    <property type="match status" value="1"/>
</dbReference>
<dbReference type="InterPro" id="IPR027065">
    <property type="entry name" value="Lon_Prtase"/>
</dbReference>
<dbReference type="InterPro" id="IPR046843">
    <property type="entry name" value="LonB_AAA-LID"/>
</dbReference>
<feature type="active site" evidence="2">
    <location>
        <position position="565"/>
    </location>
</feature>
<dbReference type="GO" id="GO:0006508">
    <property type="term" value="P:proteolysis"/>
    <property type="evidence" value="ECO:0007669"/>
    <property type="project" value="UniProtKB-KW"/>
</dbReference>
<reference evidence="4" key="1">
    <citation type="journal article" date="2021" name="Arch. Microbiol.">
        <title>Methyloradius palustris gen. nov., sp. nov., a methanol-oxidizing bacterium isolated from snow.</title>
        <authorList>
            <person name="Miyadera T."/>
            <person name="Kojima H."/>
            <person name="Fukui M."/>
        </authorList>
    </citation>
    <scope>NUCLEOTIDE SEQUENCE</scope>
    <source>
        <strain evidence="4">Zm11</strain>
    </source>
</reference>